<evidence type="ECO:0000256" key="1">
    <source>
        <dbReference type="SAM" id="MobiDB-lite"/>
    </source>
</evidence>
<dbReference type="PANTHER" id="PTHR33143:SF74">
    <property type="entry name" value="VQ MOTIF-CONTAINING PROTEIN 18"/>
    <property type="match status" value="1"/>
</dbReference>
<organism evidence="3 4">
    <name type="scientific">Linum trigynum</name>
    <dbReference type="NCBI Taxonomy" id="586398"/>
    <lineage>
        <taxon>Eukaryota</taxon>
        <taxon>Viridiplantae</taxon>
        <taxon>Streptophyta</taxon>
        <taxon>Embryophyta</taxon>
        <taxon>Tracheophyta</taxon>
        <taxon>Spermatophyta</taxon>
        <taxon>Magnoliopsida</taxon>
        <taxon>eudicotyledons</taxon>
        <taxon>Gunneridae</taxon>
        <taxon>Pentapetalae</taxon>
        <taxon>rosids</taxon>
        <taxon>fabids</taxon>
        <taxon>Malpighiales</taxon>
        <taxon>Linaceae</taxon>
        <taxon>Linum</taxon>
    </lineage>
</organism>
<accession>A0AAV2DER9</accession>
<feature type="domain" description="VQ" evidence="2">
    <location>
        <begin position="52"/>
        <end position="76"/>
    </location>
</feature>
<name>A0AAV2DER9_9ROSI</name>
<evidence type="ECO:0000259" key="2">
    <source>
        <dbReference type="Pfam" id="PF05678"/>
    </source>
</evidence>
<dbReference type="Proteomes" id="UP001497516">
    <property type="component" value="Chromosome 2"/>
</dbReference>
<reference evidence="3 4" key="1">
    <citation type="submission" date="2024-04" db="EMBL/GenBank/DDBJ databases">
        <authorList>
            <person name="Fracassetti M."/>
        </authorList>
    </citation>
    <scope>NUCLEOTIDE SEQUENCE [LARGE SCALE GENOMIC DNA]</scope>
</reference>
<dbReference type="PANTHER" id="PTHR33143">
    <property type="entry name" value="F16F4.1 PROTEIN-RELATED"/>
    <property type="match status" value="1"/>
</dbReference>
<dbReference type="EMBL" id="OZ034815">
    <property type="protein sequence ID" value="CAL1372389.1"/>
    <property type="molecule type" value="Genomic_DNA"/>
</dbReference>
<sequence length="246" mass="26745">MKKNPNCNNSSSSSSPFPSPTSVLPSPLRPGQGIGRDSRMISKPPKIRIIHIFAPEIIKTDVANFRELVHRLTGKPTRLHPPPEPTPPLPPPMLEYDGGRNHDDEEEEEEEAGAAAGQYSCGFSGENYGNNDDDGSSLLFGSGNCCGGFGFEFLSAKESGTTGRTVKAEEENEMALWINSDRNSGDGGGEVGGGTCFGELDDGFIEELGEFPLLVEQNHHQQHRNYSHQRLNHHLHGFGSEATQFV</sequence>
<evidence type="ECO:0000313" key="3">
    <source>
        <dbReference type="EMBL" id="CAL1372389.1"/>
    </source>
</evidence>
<dbReference type="InterPro" id="IPR008889">
    <property type="entry name" value="VQ"/>
</dbReference>
<feature type="region of interest" description="Disordered" evidence="1">
    <location>
        <begin position="96"/>
        <end position="115"/>
    </location>
</feature>
<feature type="region of interest" description="Disordered" evidence="1">
    <location>
        <begin position="1"/>
        <end position="42"/>
    </location>
</feature>
<evidence type="ECO:0000313" key="4">
    <source>
        <dbReference type="Proteomes" id="UP001497516"/>
    </source>
</evidence>
<protein>
    <recommendedName>
        <fullName evidence="2">VQ domain-containing protein</fullName>
    </recommendedName>
</protein>
<proteinExistence type="predicted"/>
<dbReference type="InterPro" id="IPR039607">
    <property type="entry name" value="VQ_8/17/18/20/21/25"/>
</dbReference>
<feature type="compositionally biased region" description="Low complexity" evidence="1">
    <location>
        <begin position="1"/>
        <end position="26"/>
    </location>
</feature>
<keyword evidence="4" id="KW-1185">Reference proteome</keyword>
<dbReference type="AlphaFoldDB" id="A0AAV2DER9"/>
<gene>
    <name evidence="3" type="ORF">LTRI10_LOCUS14402</name>
</gene>
<dbReference type="Pfam" id="PF05678">
    <property type="entry name" value="VQ"/>
    <property type="match status" value="1"/>
</dbReference>
<dbReference type="GO" id="GO:0005634">
    <property type="term" value="C:nucleus"/>
    <property type="evidence" value="ECO:0007669"/>
    <property type="project" value="TreeGrafter"/>
</dbReference>